<dbReference type="EMBL" id="WMBT01000003">
    <property type="protein sequence ID" value="MTD99844.1"/>
    <property type="molecule type" value="Genomic_DNA"/>
</dbReference>
<dbReference type="AlphaFoldDB" id="A0A6L6HP55"/>
<evidence type="ECO:0000313" key="3">
    <source>
        <dbReference type="Proteomes" id="UP000481417"/>
    </source>
</evidence>
<evidence type="ECO:0000313" key="2">
    <source>
        <dbReference type="EMBL" id="MTD99844.1"/>
    </source>
</evidence>
<keyword evidence="1" id="KW-0812">Transmembrane</keyword>
<protein>
    <submittedName>
        <fullName evidence="2">Uncharacterized protein</fullName>
    </submittedName>
</protein>
<keyword evidence="1" id="KW-1133">Transmembrane helix</keyword>
<dbReference type="Proteomes" id="UP000481417">
    <property type="component" value="Unassembled WGS sequence"/>
</dbReference>
<evidence type="ECO:0000256" key="1">
    <source>
        <dbReference type="SAM" id="Phobius"/>
    </source>
</evidence>
<sequence>MQDVPAWLPLLVSGLSLVVSAFIAGWTVYKDVVRKPRFRVSIGVKNIYQGSTTIGPDIWIEALNLGPSPNRIGVPFGRPSWIKRTFLRRMGFFIGYDHSHAGASAKGQRVEVGDMAAFVLPLSSDFVDADFAQIGVSDGFGNLHWCKKSNVRAAKTAIREARRKAAEQGLRAE</sequence>
<keyword evidence="3" id="KW-1185">Reference proteome</keyword>
<reference evidence="2 3" key="1">
    <citation type="submission" date="2019-11" db="EMBL/GenBank/DDBJ databases">
        <authorList>
            <person name="Lang L."/>
        </authorList>
    </citation>
    <scope>NUCLEOTIDE SEQUENCE [LARGE SCALE GENOMIC DNA]</scope>
    <source>
        <strain evidence="2 3">YIM 132242</strain>
    </source>
</reference>
<feature type="transmembrane region" description="Helical" evidence="1">
    <location>
        <begin position="6"/>
        <end position="29"/>
    </location>
</feature>
<proteinExistence type="predicted"/>
<organism evidence="2 3">
    <name type="scientific">Paracoccus lichenicola</name>
    <dbReference type="NCBI Taxonomy" id="2665644"/>
    <lineage>
        <taxon>Bacteria</taxon>
        <taxon>Pseudomonadati</taxon>
        <taxon>Pseudomonadota</taxon>
        <taxon>Alphaproteobacteria</taxon>
        <taxon>Rhodobacterales</taxon>
        <taxon>Paracoccaceae</taxon>
        <taxon>Paracoccus</taxon>
    </lineage>
</organism>
<comment type="caution">
    <text evidence="2">The sequence shown here is derived from an EMBL/GenBank/DDBJ whole genome shotgun (WGS) entry which is preliminary data.</text>
</comment>
<dbReference type="RefSeq" id="WP_154763937.1">
    <property type="nucleotide sequence ID" value="NZ_WMBT01000003.1"/>
</dbReference>
<name>A0A6L6HP55_9RHOB</name>
<gene>
    <name evidence="2" type="ORF">GIY56_06065</name>
</gene>
<accession>A0A6L6HP55</accession>
<keyword evidence="1" id="KW-0472">Membrane</keyword>